<reference evidence="7" key="1">
    <citation type="submission" date="2023-04" db="EMBL/GenBank/DDBJ databases">
        <title>Black Yeasts Isolated from many extreme environments.</title>
        <authorList>
            <person name="Coleine C."/>
            <person name="Stajich J.E."/>
            <person name="Selbmann L."/>
        </authorList>
    </citation>
    <scope>NUCLEOTIDE SEQUENCE</scope>
    <source>
        <strain evidence="7">CCFEE 5312</strain>
    </source>
</reference>
<dbReference type="Pfam" id="PF01494">
    <property type="entry name" value="FAD_binding_3"/>
    <property type="match status" value="1"/>
</dbReference>
<keyword evidence="4" id="KW-0560">Oxidoreductase</keyword>
<dbReference type="GO" id="GO:0071949">
    <property type="term" value="F:FAD binding"/>
    <property type="evidence" value="ECO:0007669"/>
    <property type="project" value="InterPro"/>
</dbReference>
<dbReference type="PANTHER" id="PTHR13789:SF236">
    <property type="entry name" value="MONOOXYGENASE, PUTATIVE (AFU_ORTHOLOGUE AFUA_6G12060)-RELATED"/>
    <property type="match status" value="1"/>
</dbReference>
<evidence type="ECO:0000256" key="3">
    <source>
        <dbReference type="ARBA" id="ARBA00022827"/>
    </source>
</evidence>
<organism evidence="7 8">
    <name type="scientific">Extremus antarcticus</name>
    <dbReference type="NCBI Taxonomy" id="702011"/>
    <lineage>
        <taxon>Eukaryota</taxon>
        <taxon>Fungi</taxon>
        <taxon>Dikarya</taxon>
        <taxon>Ascomycota</taxon>
        <taxon>Pezizomycotina</taxon>
        <taxon>Dothideomycetes</taxon>
        <taxon>Dothideomycetidae</taxon>
        <taxon>Mycosphaerellales</taxon>
        <taxon>Extremaceae</taxon>
        <taxon>Extremus</taxon>
    </lineage>
</organism>
<keyword evidence="5" id="KW-0503">Monooxygenase</keyword>
<dbReference type="PRINTS" id="PR00420">
    <property type="entry name" value="RNGMNOXGNASE"/>
</dbReference>
<dbReference type="SUPFAM" id="SSF51905">
    <property type="entry name" value="FAD/NAD(P)-binding domain"/>
    <property type="match status" value="1"/>
</dbReference>
<protein>
    <recommendedName>
        <fullName evidence="6">FAD-binding domain-containing protein</fullName>
    </recommendedName>
</protein>
<dbReference type="Gene3D" id="3.50.50.60">
    <property type="entry name" value="FAD/NAD(P)-binding domain"/>
    <property type="match status" value="1"/>
</dbReference>
<gene>
    <name evidence="7" type="ORF">LTR09_012925</name>
</gene>
<dbReference type="Proteomes" id="UP001271007">
    <property type="component" value="Unassembled WGS sequence"/>
</dbReference>
<evidence type="ECO:0000313" key="8">
    <source>
        <dbReference type="Proteomes" id="UP001271007"/>
    </source>
</evidence>
<sequence length="474" mass="52578">MAIDAKPRMERQPGSGIDVLVAGAGLGGMFAAIELYRQGHNVRIIEAKPEIEGLGDFVGIAPSATRQFKKWPGMAETYRNIIYRPSLALYKHDGELIGGPFSIKEGIDHIPTPVSRPKLIDSLFAYVCSLGIPIAFGKRIVDYYEDLSRKKAGAITDDGEHIEADLVIAADGVGSMSWKSVSGESTKPKSSGFSVYRVAYPTKLAFEDTEVAKSFASLDYGDDICRVYLGHNTHGIVLVSKDTTTWFLTHKDQKRTAEEQWSRGLDASDVLDTLERLDAGMKWDESYLGVIKQTPPKAVTDYKIMWRNPNPKWVSEGGLILQLGDSAHSFLPTSANGATQAMEDGISIAACLKIAGREEIPLATRVHVALRFERVACAQRSGFKNREKWHHTDFEEAKKNPEALVMQVGKWINMHDPEAYVYQNWDQCVDHIENGASFTNTNTPSGYEYKAWTIDELLNASIEEKEIADPGDWS</sequence>
<dbReference type="InterPro" id="IPR002938">
    <property type="entry name" value="FAD-bd"/>
</dbReference>
<dbReference type="GO" id="GO:0004497">
    <property type="term" value="F:monooxygenase activity"/>
    <property type="evidence" value="ECO:0007669"/>
    <property type="project" value="UniProtKB-KW"/>
</dbReference>
<accession>A0AAJ0G6G2</accession>
<evidence type="ECO:0000256" key="2">
    <source>
        <dbReference type="ARBA" id="ARBA00022630"/>
    </source>
</evidence>
<comment type="similarity">
    <text evidence="1">Belongs to the paxM FAD-dependent monooxygenase family.</text>
</comment>
<keyword evidence="8" id="KW-1185">Reference proteome</keyword>
<dbReference type="AlphaFoldDB" id="A0AAJ0G6G2"/>
<dbReference type="EMBL" id="JAWDJX010000226">
    <property type="protein sequence ID" value="KAK3045495.1"/>
    <property type="molecule type" value="Genomic_DNA"/>
</dbReference>
<dbReference type="InterPro" id="IPR036188">
    <property type="entry name" value="FAD/NAD-bd_sf"/>
</dbReference>
<dbReference type="PANTHER" id="PTHR13789">
    <property type="entry name" value="MONOOXYGENASE"/>
    <property type="match status" value="1"/>
</dbReference>
<evidence type="ECO:0000313" key="7">
    <source>
        <dbReference type="EMBL" id="KAK3045495.1"/>
    </source>
</evidence>
<evidence type="ECO:0000256" key="5">
    <source>
        <dbReference type="ARBA" id="ARBA00023033"/>
    </source>
</evidence>
<feature type="domain" description="FAD-binding" evidence="6">
    <location>
        <begin position="18"/>
        <end position="186"/>
    </location>
</feature>
<keyword evidence="2" id="KW-0285">Flavoprotein</keyword>
<proteinExistence type="inferred from homology"/>
<evidence type="ECO:0000256" key="4">
    <source>
        <dbReference type="ARBA" id="ARBA00023002"/>
    </source>
</evidence>
<comment type="caution">
    <text evidence="7">The sequence shown here is derived from an EMBL/GenBank/DDBJ whole genome shotgun (WGS) entry which is preliminary data.</text>
</comment>
<evidence type="ECO:0000259" key="6">
    <source>
        <dbReference type="Pfam" id="PF01494"/>
    </source>
</evidence>
<name>A0AAJ0G6G2_9PEZI</name>
<keyword evidence="3" id="KW-0274">FAD</keyword>
<evidence type="ECO:0000256" key="1">
    <source>
        <dbReference type="ARBA" id="ARBA00007992"/>
    </source>
</evidence>
<dbReference type="InterPro" id="IPR050493">
    <property type="entry name" value="FAD-dep_Monooxygenase_BioMet"/>
</dbReference>